<proteinExistence type="predicted"/>
<feature type="region of interest" description="Disordered" evidence="2">
    <location>
        <begin position="40"/>
        <end position="62"/>
    </location>
</feature>
<evidence type="ECO:0000313" key="4">
    <source>
        <dbReference type="Proteomes" id="UP000001025"/>
    </source>
</evidence>
<dbReference type="PANTHER" id="PTHR45460">
    <property type="entry name" value="SIMILAR TO CYSTEINE PROTEINASE"/>
    <property type="match status" value="1"/>
</dbReference>
<gene>
    <name evidence="3" type="ordered locus">RB874</name>
</gene>
<dbReference type="PANTHER" id="PTHR45460:SF2">
    <property type="entry name" value="ALPHA 1,3 GLUCANASE, GH71 FAMILY (EUROFUNG)"/>
    <property type="match status" value="1"/>
</dbReference>
<dbReference type="InParanoid" id="Q7UY50"/>
<evidence type="ECO:0000256" key="2">
    <source>
        <dbReference type="SAM" id="MobiDB-lite"/>
    </source>
</evidence>
<keyword evidence="1" id="KW-0732">Signal</keyword>
<dbReference type="InterPro" id="IPR028994">
    <property type="entry name" value="Integrin_alpha_N"/>
</dbReference>
<dbReference type="eggNOG" id="COG0222">
    <property type="taxonomic scope" value="Bacteria"/>
</dbReference>
<dbReference type="AlphaFoldDB" id="Q7UY50"/>
<dbReference type="KEGG" id="rba:RB874"/>
<dbReference type="STRING" id="243090.RB874"/>
<evidence type="ECO:0000313" key="3">
    <source>
        <dbReference type="EMBL" id="CAD71798.1"/>
    </source>
</evidence>
<dbReference type="EnsemblBacteria" id="CAD71798">
    <property type="protein sequence ID" value="CAD71798"/>
    <property type="gene ID" value="RB874"/>
</dbReference>
<keyword evidence="4" id="KW-1185">Reference proteome</keyword>
<dbReference type="SUPFAM" id="SSF69318">
    <property type="entry name" value="Integrin alpha N-terminal domain"/>
    <property type="match status" value="1"/>
</dbReference>
<feature type="compositionally biased region" description="Polar residues" evidence="2">
    <location>
        <begin position="44"/>
        <end position="60"/>
    </location>
</feature>
<dbReference type="InterPro" id="IPR013517">
    <property type="entry name" value="FG-GAP"/>
</dbReference>
<evidence type="ECO:0000256" key="1">
    <source>
        <dbReference type="ARBA" id="ARBA00022729"/>
    </source>
</evidence>
<dbReference type="Pfam" id="PF13517">
    <property type="entry name" value="FG-GAP_3"/>
    <property type="match status" value="2"/>
</dbReference>
<reference evidence="3 4" key="1">
    <citation type="journal article" date="2003" name="Proc. Natl. Acad. Sci. U.S.A.">
        <title>Complete genome sequence of the marine planctomycete Pirellula sp. strain 1.</title>
        <authorList>
            <person name="Gloeckner F.O."/>
            <person name="Kube M."/>
            <person name="Bauer M."/>
            <person name="Teeling H."/>
            <person name="Lombardot T."/>
            <person name="Ludwig W."/>
            <person name="Gade D."/>
            <person name="Beck A."/>
            <person name="Borzym K."/>
            <person name="Heitmann K."/>
            <person name="Rabus R."/>
            <person name="Schlesner H."/>
            <person name="Amann R."/>
            <person name="Reinhardt R."/>
        </authorList>
    </citation>
    <scope>NUCLEOTIDE SEQUENCE [LARGE SCALE GENOMIC DNA]</scope>
    <source>
        <strain evidence="4">DSM 10527 / NCIMB 13988 / SH1</strain>
    </source>
</reference>
<dbReference type="HOGENOM" id="CLU_495089_0_0_0"/>
<protein>
    <recommendedName>
        <fullName evidence="5">FG-GAP repeat domain protein</fullName>
    </recommendedName>
</protein>
<sequence length="550" mass="60466">MTTECDGHYSIVAMQNLRTHAVFVTLVMMFASIGGCRERANEPVASTPSPPTDVQTASTQRSKEWHERVDREVKAFCADCHVLPLATSSERDHWPGEVDQGLNLYEVSGRTDLKVPARDDVIAFFEMQAPEKFDWSPWTKSFPQCRIDFNTQAVGLASDESTRPRPPGITNVRWLDIGMNDGPALVYCDIGSGAVVAHWPNRDGGTSKHLATLFQPVHAEACDLDGDGYKDIVVADIGEFDANDSDLGRIIWLRRHPSQEEFEQVVLMEGLGRVADARPADFDNDGDLDLIVAEFGWRQSGRIVLLENQISEATVEVADGKQLAKSFVAHEVDNRHGSIHVPPVDLNEDGLMDFVAAISQGYETVEAFLNDGEGGFDREVIFAAPDPAFGLSGIQLVDLDQDDDLDVLMTNGDSFDRGVKPYHSICWLENEGAFPYTVHELCKMPGVLSAKAGDFDGDGDLDVVAGSLMAGPIQKQFEQFEMASILMLVQTEPGVFQPTSVQQRAHQHASIEVDDFDGDGKIDFAISNLLRTAKGNEPDVVIWWNQSSGP</sequence>
<evidence type="ECO:0008006" key="5">
    <source>
        <dbReference type="Google" id="ProtNLM"/>
    </source>
</evidence>
<dbReference type="PATRIC" id="fig|243090.15.peg.416"/>
<name>Q7UY50_RHOBA</name>
<dbReference type="OrthoDB" id="227135at2"/>
<accession>Q7UY50</accession>
<organism evidence="3 4">
    <name type="scientific">Rhodopirellula baltica (strain DSM 10527 / NCIMB 13988 / SH1)</name>
    <dbReference type="NCBI Taxonomy" id="243090"/>
    <lineage>
        <taxon>Bacteria</taxon>
        <taxon>Pseudomonadati</taxon>
        <taxon>Planctomycetota</taxon>
        <taxon>Planctomycetia</taxon>
        <taxon>Pirellulales</taxon>
        <taxon>Pirellulaceae</taxon>
        <taxon>Rhodopirellula</taxon>
    </lineage>
</organism>
<dbReference type="Proteomes" id="UP000001025">
    <property type="component" value="Chromosome"/>
</dbReference>
<dbReference type="EMBL" id="BX294134">
    <property type="protein sequence ID" value="CAD71798.1"/>
    <property type="molecule type" value="Genomic_DNA"/>
</dbReference>
<dbReference type="Gene3D" id="2.130.10.130">
    <property type="entry name" value="Integrin alpha, N-terminal"/>
    <property type="match status" value="2"/>
</dbReference>